<sequence>MFIFWRQFVMLKKRVLIGNLAFDLTNRWDVCLKISFVG</sequence>
<name>A0A0E9U1I0_ANGAN</name>
<dbReference type="AlphaFoldDB" id="A0A0E9U1I0"/>
<evidence type="ECO:0000313" key="1">
    <source>
        <dbReference type="EMBL" id="JAH59602.1"/>
    </source>
</evidence>
<reference evidence="1" key="1">
    <citation type="submission" date="2014-11" db="EMBL/GenBank/DDBJ databases">
        <authorList>
            <person name="Amaro Gonzalez C."/>
        </authorList>
    </citation>
    <scope>NUCLEOTIDE SEQUENCE</scope>
</reference>
<accession>A0A0E9U1I0</accession>
<dbReference type="EMBL" id="GBXM01048975">
    <property type="protein sequence ID" value="JAH59602.1"/>
    <property type="molecule type" value="Transcribed_RNA"/>
</dbReference>
<organism evidence="1">
    <name type="scientific">Anguilla anguilla</name>
    <name type="common">European freshwater eel</name>
    <name type="synonym">Muraena anguilla</name>
    <dbReference type="NCBI Taxonomy" id="7936"/>
    <lineage>
        <taxon>Eukaryota</taxon>
        <taxon>Metazoa</taxon>
        <taxon>Chordata</taxon>
        <taxon>Craniata</taxon>
        <taxon>Vertebrata</taxon>
        <taxon>Euteleostomi</taxon>
        <taxon>Actinopterygii</taxon>
        <taxon>Neopterygii</taxon>
        <taxon>Teleostei</taxon>
        <taxon>Anguilliformes</taxon>
        <taxon>Anguillidae</taxon>
        <taxon>Anguilla</taxon>
    </lineage>
</organism>
<protein>
    <submittedName>
        <fullName evidence="1">Uncharacterized protein</fullName>
    </submittedName>
</protein>
<proteinExistence type="predicted"/>
<reference evidence="1" key="2">
    <citation type="journal article" date="2015" name="Fish Shellfish Immunol.">
        <title>Early steps in the European eel (Anguilla anguilla)-Vibrio vulnificus interaction in the gills: Role of the RtxA13 toxin.</title>
        <authorList>
            <person name="Callol A."/>
            <person name="Pajuelo D."/>
            <person name="Ebbesson L."/>
            <person name="Teles M."/>
            <person name="MacKenzie S."/>
            <person name="Amaro C."/>
        </authorList>
    </citation>
    <scope>NUCLEOTIDE SEQUENCE</scope>
</reference>